<evidence type="ECO:0000313" key="6">
    <source>
        <dbReference type="EMBL" id="KIM24648.1"/>
    </source>
</evidence>
<evidence type="ECO:0000256" key="3">
    <source>
        <dbReference type="ARBA" id="ARBA00022777"/>
    </source>
</evidence>
<name>A0A0C2WDY6_SERVB</name>
<dbReference type="PROSITE" id="PS50011">
    <property type="entry name" value="PROTEIN_KINASE_DOM"/>
    <property type="match status" value="1"/>
</dbReference>
<keyword evidence="1" id="KW-0808">Transferase</keyword>
<dbReference type="InterPro" id="IPR008271">
    <property type="entry name" value="Ser/Thr_kinase_AS"/>
</dbReference>
<keyword evidence="3" id="KW-0418">Kinase</keyword>
<dbReference type="SMART" id="SM00220">
    <property type="entry name" value="S_TKc"/>
    <property type="match status" value="1"/>
</dbReference>
<evidence type="ECO:0000256" key="1">
    <source>
        <dbReference type="ARBA" id="ARBA00022679"/>
    </source>
</evidence>
<gene>
    <name evidence="6" type="ORF">M408DRAFT_229729</name>
</gene>
<feature type="domain" description="Protein kinase" evidence="5">
    <location>
        <begin position="1"/>
        <end position="201"/>
    </location>
</feature>
<proteinExistence type="predicted"/>
<dbReference type="AlphaFoldDB" id="A0A0C2WDY6"/>
<dbReference type="InterPro" id="IPR011009">
    <property type="entry name" value="Kinase-like_dom_sf"/>
</dbReference>
<keyword evidence="4" id="KW-0067">ATP-binding</keyword>
<dbReference type="EMBL" id="KN824321">
    <property type="protein sequence ID" value="KIM24648.1"/>
    <property type="molecule type" value="Genomic_DNA"/>
</dbReference>
<dbReference type="HOGENOM" id="CLU_000288_7_18_1"/>
<reference evidence="7" key="2">
    <citation type="submission" date="2015-01" db="EMBL/GenBank/DDBJ databases">
        <title>Evolutionary Origins and Diversification of the Mycorrhizal Mutualists.</title>
        <authorList>
            <consortium name="DOE Joint Genome Institute"/>
            <consortium name="Mycorrhizal Genomics Consortium"/>
            <person name="Kohler A."/>
            <person name="Kuo A."/>
            <person name="Nagy L.G."/>
            <person name="Floudas D."/>
            <person name="Copeland A."/>
            <person name="Barry K.W."/>
            <person name="Cichocki N."/>
            <person name="Veneault-Fourrey C."/>
            <person name="LaButti K."/>
            <person name="Lindquist E.A."/>
            <person name="Lipzen A."/>
            <person name="Lundell T."/>
            <person name="Morin E."/>
            <person name="Murat C."/>
            <person name="Riley R."/>
            <person name="Ohm R."/>
            <person name="Sun H."/>
            <person name="Tunlid A."/>
            <person name="Henrissat B."/>
            <person name="Grigoriev I.V."/>
            <person name="Hibbett D.S."/>
            <person name="Martin F."/>
        </authorList>
    </citation>
    <scope>NUCLEOTIDE SEQUENCE [LARGE SCALE GENOMIC DNA]</scope>
    <source>
        <strain evidence="7">MAFF 305830</strain>
    </source>
</reference>
<dbReference type="SUPFAM" id="SSF56112">
    <property type="entry name" value="Protein kinase-like (PK-like)"/>
    <property type="match status" value="1"/>
</dbReference>
<evidence type="ECO:0000256" key="2">
    <source>
        <dbReference type="ARBA" id="ARBA00022741"/>
    </source>
</evidence>
<dbReference type="OrthoDB" id="10261027at2759"/>
<dbReference type="InterPro" id="IPR000719">
    <property type="entry name" value="Prot_kinase_dom"/>
</dbReference>
<dbReference type="PANTHER" id="PTHR44329:SF288">
    <property type="entry name" value="MITOGEN-ACTIVATED PROTEIN KINASE KINASE KINASE 20"/>
    <property type="match status" value="1"/>
</dbReference>
<keyword evidence="2" id="KW-0547">Nucleotide-binding</keyword>
<keyword evidence="7" id="KW-1185">Reference proteome</keyword>
<evidence type="ECO:0000313" key="7">
    <source>
        <dbReference type="Proteomes" id="UP000054097"/>
    </source>
</evidence>
<reference evidence="6 7" key="1">
    <citation type="submission" date="2014-04" db="EMBL/GenBank/DDBJ databases">
        <authorList>
            <consortium name="DOE Joint Genome Institute"/>
            <person name="Kuo A."/>
            <person name="Zuccaro A."/>
            <person name="Kohler A."/>
            <person name="Nagy L.G."/>
            <person name="Floudas D."/>
            <person name="Copeland A."/>
            <person name="Barry K.W."/>
            <person name="Cichocki N."/>
            <person name="Veneault-Fourrey C."/>
            <person name="LaButti K."/>
            <person name="Lindquist E.A."/>
            <person name="Lipzen A."/>
            <person name="Lundell T."/>
            <person name="Morin E."/>
            <person name="Murat C."/>
            <person name="Sun H."/>
            <person name="Tunlid A."/>
            <person name="Henrissat B."/>
            <person name="Grigoriev I.V."/>
            <person name="Hibbett D.S."/>
            <person name="Martin F."/>
            <person name="Nordberg H.P."/>
            <person name="Cantor M.N."/>
            <person name="Hua S.X."/>
        </authorList>
    </citation>
    <scope>NUCLEOTIDE SEQUENCE [LARGE SCALE GENOMIC DNA]</scope>
    <source>
        <strain evidence="6 7">MAFF 305830</strain>
    </source>
</reference>
<dbReference type="STRING" id="933852.A0A0C2WDY6"/>
<evidence type="ECO:0000259" key="5">
    <source>
        <dbReference type="PROSITE" id="PS50011"/>
    </source>
</evidence>
<accession>A0A0C2WDY6</accession>
<dbReference type="Proteomes" id="UP000054097">
    <property type="component" value="Unassembled WGS sequence"/>
</dbReference>
<dbReference type="GO" id="GO:0005524">
    <property type="term" value="F:ATP binding"/>
    <property type="evidence" value="ECO:0007669"/>
    <property type="project" value="UniProtKB-KW"/>
</dbReference>
<dbReference type="Gene3D" id="1.10.510.10">
    <property type="entry name" value="Transferase(Phosphotransferase) domain 1"/>
    <property type="match status" value="1"/>
</dbReference>
<sequence length="201" mass="22326">MDDEEFFQPGALVSPWLQKGDAETFLAEHGNSMEIKGRIILWKDVVAGVSYLHSFDPVLVHGDLKPMNVLIDEAGCAQLCDFGLSRVFLEGENSGMTTTSVHTGTERYLARELVVGGDEASPTTPSDVHAMGCIGLEFVFLQMPYSNRKSNLRGAIYSDIRRGVPPAYQPSDYPSNSVLPWSLLSDCWDQDPTKRQMHRKC</sequence>
<organism evidence="6 7">
    <name type="scientific">Serendipita vermifera MAFF 305830</name>
    <dbReference type="NCBI Taxonomy" id="933852"/>
    <lineage>
        <taxon>Eukaryota</taxon>
        <taxon>Fungi</taxon>
        <taxon>Dikarya</taxon>
        <taxon>Basidiomycota</taxon>
        <taxon>Agaricomycotina</taxon>
        <taxon>Agaricomycetes</taxon>
        <taxon>Sebacinales</taxon>
        <taxon>Serendipitaceae</taxon>
        <taxon>Serendipita</taxon>
    </lineage>
</organism>
<dbReference type="PROSITE" id="PS00108">
    <property type="entry name" value="PROTEIN_KINASE_ST"/>
    <property type="match status" value="1"/>
</dbReference>
<evidence type="ECO:0000256" key="4">
    <source>
        <dbReference type="ARBA" id="ARBA00022840"/>
    </source>
</evidence>
<dbReference type="PANTHER" id="PTHR44329">
    <property type="entry name" value="SERINE/THREONINE-PROTEIN KINASE TNNI3K-RELATED"/>
    <property type="match status" value="1"/>
</dbReference>
<dbReference type="GO" id="GO:0004674">
    <property type="term" value="F:protein serine/threonine kinase activity"/>
    <property type="evidence" value="ECO:0007669"/>
    <property type="project" value="TreeGrafter"/>
</dbReference>
<dbReference type="Pfam" id="PF00069">
    <property type="entry name" value="Pkinase"/>
    <property type="match status" value="1"/>
</dbReference>
<dbReference type="InterPro" id="IPR051681">
    <property type="entry name" value="Ser/Thr_Kinases-Pseudokinases"/>
</dbReference>
<protein>
    <recommendedName>
        <fullName evidence="5">Protein kinase domain-containing protein</fullName>
    </recommendedName>
</protein>